<gene>
    <name evidence="3" type="ORF">BOKJ2_LOCUS11525</name>
</gene>
<evidence type="ECO:0000313" key="3">
    <source>
        <dbReference type="EMBL" id="CAD5225331.1"/>
    </source>
</evidence>
<name>A0A811LAU8_9BILA</name>
<feature type="region of interest" description="Disordered" evidence="1">
    <location>
        <begin position="136"/>
        <end position="186"/>
    </location>
</feature>
<accession>A0A811LAU8</accession>
<evidence type="ECO:0000256" key="1">
    <source>
        <dbReference type="SAM" id="MobiDB-lite"/>
    </source>
</evidence>
<reference evidence="3" key="1">
    <citation type="submission" date="2020-09" db="EMBL/GenBank/DDBJ databases">
        <authorList>
            <person name="Kikuchi T."/>
        </authorList>
    </citation>
    <scope>NUCLEOTIDE SEQUENCE</scope>
    <source>
        <strain evidence="3">SH1</strain>
    </source>
</reference>
<feature type="transmembrane region" description="Helical" evidence="2">
    <location>
        <begin position="15"/>
        <end position="39"/>
    </location>
</feature>
<keyword evidence="2" id="KW-0472">Membrane</keyword>
<protein>
    <submittedName>
        <fullName evidence="3">Uncharacterized protein</fullName>
    </submittedName>
</protein>
<dbReference type="EMBL" id="CAJFDH010000005">
    <property type="protein sequence ID" value="CAD5225331.1"/>
    <property type="molecule type" value="Genomic_DNA"/>
</dbReference>
<keyword evidence="4" id="KW-1185">Reference proteome</keyword>
<dbReference type="Proteomes" id="UP000614601">
    <property type="component" value="Unassembled WGS sequence"/>
</dbReference>
<feature type="compositionally biased region" description="Polar residues" evidence="1">
    <location>
        <begin position="97"/>
        <end position="106"/>
    </location>
</feature>
<feature type="compositionally biased region" description="Low complexity" evidence="1">
    <location>
        <begin position="87"/>
        <end position="96"/>
    </location>
</feature>
<feature type="region of interest" description="Disordered" evidence="1">
    <location>
        <begin position="74"/>
        <end position="119"/>
    </location>
</feature>
<dbReference type="EMBL" id="CAJFCW020000005">
    <property type="protein sequence ID" value="CAG9120726.1"/>
    <property type="molecule type" value="Genomic_DNA"/>
</dbReference>
<keyword evidence="2" id="KW-1133">Transmembrane helix</keyword>
<dbReference type="AlphaFoldDB" id="A0A811LAU8"/>
<evidence type="ECO:0000313" key="4">
    <source>
        <dbReference type="Proteomes" id="UP000614601"/>
    </source>
</evidence>
<keyword evidence="2" id="KW-0812">Transmembrane</keyword>
<comment type="caution">
    <text evidence="3">The sequence shown here is derived from an EMBL/GenBank/DDBJ whole genome shotgun (WGS) entry which is preliminary data.</text>
</comment>
<proteinExistence type="predicted"/>
<sequence>MRSKDYTDGPGEMDMLIGFFLMNGVCVVFFLTFGLCVICSCMRRKPKFQNPEEPPPIQKTPLKTPLTSTFAATIDKLRPKSMRKGSSRGPSPTPTSIHKNSNVSNLSTMPPPPITSPSLKPTFKAIVARAMQQQAMSKQLTVNSNSKSLSRSGSSASRHAEDKAELLTEKESPESPKAPDEVVIFL</sequence>
<organism evidence="3 4">
    <name type="scientific">Bursaphelenchus okinawaensis</name>
    <dbReference type="NCBI Taxonomy" id="465554"/>
    <lineage>
        <taxon>Eukaryota</taxon>
        <taxon>Metazoa</taxon>
        <taxon>Ecdysozoa</taxon>
        <taxon>Nematoda</taxon>
        <taxon>Chromadorea</taxon>
        <taxon>Rhabditida</taxon>
        <taxon>Tylenchina</taxon>
        <taxon>Tylenchomorpha</taxon>
        <taxon>Aphelenchoidea</taxon>
        <taxon>Aphelenchoididae</taxon>
        <taxon>Bursaphelenchus</taxon>
    </lineage>
</organism>
<evidence type="ECO:0000256" key="2">
    <source>
        <dbReference type="SAM" id="Phobius"/>
    </source>
</evidence>
<feature type="compositionally biased region" description="Basic and acidic residues" evidence="1">
    <location>
        <begin position="158"/>
        <end position="180"/>
    </location>
</feature>
<dbReference type="OrthoDB" id="5876932at2759"/>
<feature type="compositionally biased region" description="Low complexity" evidence="1">
    <location>
        <begin position="144"/>
        <end position="157"/>
    </location>
</feature>
<dbReference type="Proteomes" id="UP000783686">
    <property type="component" value="Unassembled WGS sequence"/>
</dbReference>